<feature type="transmembrane region" description="Helical" evidence="9">
    <location>
        <begin position="142"/>
        <end position="158"/>
    </location>
</feature>
<feature type="transmembrane region" description="Helical" evidence="9">
    <location>
        <begin position="21"/>
        <end position="44"/>
    </location>
</feature>
<reference evidence="10" key="1">
    <citation type="submission" date="2020-05" db="EMBL/GenBank/DDBJ databases">
        <title>Evolutionary and genomic comparisons of hybrid uninucleate and nonhybrid Rhizoctonia fungi.</title>
        <authorList>
            <person name="Li C."/>
            <person name="Chen X."/>
        </authorList>
    </citation>
    <scope>NUCLEOTIDE SEQUENCE</scope>
    <source>
        <strain evidence="10">AG-1 IA</strain>
    </source>
</reference>
<keyword evidence="7 9" id="KW-0472">Membrane</keyword>
<sequence>MSNPAELRAQRIFPQNAQHNALVLSNIKFVSSCFAGAVAGILGLQNLYGFLLFALSLCATAGVVASVSMKGAPIKRYAAGGWSGLVNPGQENIFSFVLLWTLFYGIVHGMPAIEYSTAECGLGPRSHFAFTGNSQGNGNSKLFWFVLGGIAATAWFKIKERRQLSGCRRRRALASSGESSLLEGTNLGGLCDIDAETSEAAVHVADAALEAAMRIVGTLKQNLQEQRIRASQSNNRTVPVDPQSPAVAQSRPRSPSLMAGFHHVEKTS</sequence>
<proteinExistence type="inferred from homology"/>
<evidence type="ECO:0000256" key="4">
    <source>
        <dbReference type="ARBA" id="ARBA00022692"/>
    </source>
</evidence>
<evidence type="ECO:0000256" key="5">
    <source>
        <dbReference type="ARBA" id="ARBA00022824"/>
    </source>
</evidence>
<evidence type="ECO:0000256" key="6">
    <source>
        <dbReference type="ARBA" id="ARBA00022989"/>
    </source>
</evidence>
<feature type="transmembrane region" description="Helical" evidence="9">
    <location>
        <begin position="50"/>
        <end position="72"/>
    </location>
</feature>
<evidence type="ECO:0000256" key="2">
    <source>
        <dbReference type="ARBA" id="ARBA00009436"/>
    </source>
</evidence>
<evidence type="ECO:0000313" key="10">
    <source>
        <dbReference type="EMBL" id="QRW16599.1"/>
    </source>
</evidence>
<dbReference type="GO" id="GO:0000045">
    <property type="term" value="P:autophagosome assembly"/>
    <property type="evidence" value="ECO:0007669"/>
    <property type="project" value="TreeGrafter"/>
</dbReference>
<evidence type="ECO:0000256" key="3">
    <source>
        <dbReference type="ARBA" id="ARBA00020827"/>
    </source>
</evidence>
<accession>A0A8H8SSH8</accession>
<comment type="similarity">
    <text evidence="2">Belongs to the EMC6 family.</text>
</comment>
<dbReference type="Proteomes" id="UP000650533">
    <property type="component" value="Chromosome 1"/>
</dbReference>
<keyword evidence="5" id="KW-0256">Endoplasmic reticulum</keyword>
<dbReference type="GO" id="GO:0034975">
    <property type="term" value="P:protein folding in endoplasmic reticulum"/>
    <property type="evidence" value="ECO:0007669"/>
    <property type="project" value="TreeGrafter"/>
</dbReference>
<feature type="region of interest" description="Disordered" evidence="8">
    <location>
        <begin position="226"/>
        <end position="268"/>
    </location>
</feature>
<dbReference type="AlphaFoldDB" id="A0A8H8SSH8"/>
<name>A0A8H8SSH8_9AGAM</name>
<dbReference type="PANTHER" id="PTHR20994">
    <property type="entry name" value="ER MEMBRANE PROTEIN COMPLEX SUBUNIT 6"/>
    <property type="match status" value="1"/>
</dbReference>
<feature type="compositionally biased region" description="Polar residues" evidence="8">
    <location>
        <begin position="226"/>
        <end position="237"/>
    </location>
</feature>
<comment type="subcellular location">
    <subcellularLocation>
        <location evidence="1">Endoplasmic reticulum membrane</location>
        <topology evidence="1">Multi-pass membrane protein</topology>
    </subcellularLocation>
</comment>
<dbReference type="Pfam" id="PF07019">
    <property type="entry name" value="EMC6"/>
    <property type="match status" value="1"/>
</dbReference>
<protein>
    <recommendedName>
        <fullName evidence="3">ER membrane protein complex subunit 6</fullName>
    </recommendedName>
</protein>
<evidence type="ECO:0000256" key="1">
    <source>
        <dbReference type="ARBA" id="ARBA00004477"/>
    </source>
</evidence>
<dbReference type="KEGG" id="rsx:RhiXN_04600"/>
<evidence type="ECO:0000313" key="11">
    <source>
        <dbReference type="Proteomes" id="UP000650533"/>
    </source>
</evidence>
<dbReference type="InterPro" id="IPR008504">
    <property type="entry name" value="Emc6"/>
</dbReference>
<dbReference type="InterPro" id="IPR029008">
    <property type="entry name" value="EMC6-like"/>
</dbReference>
<evidence type="ECO:0000256" key="9">
    <source>
        <dbReference type="SAM" id="Phobius"/>
    </source>
</evidence>
<dbReference type="EMBL" id="CP059658">
    <property type="protein sequence ID" value="QRW16599.1"/>
    <property type="molecule type" value="Genomic_DNA"/>
</dbReference>
<feature type="transmembrane region" description="Helical" evidence="9">
    <location>
        <begin position="93"/>
        <end position="113"/>
    </location>
</feature>
<organism evidence="10 11">
    <name type="scientific">Rhizoctonia solani</name>
    <dbReference type="NCBI Taxonomy" id="456999"/>
    <lineage>
        <taxon>Eukaryota</taxon>
        <taxon>Fungi</taxon>
        <taxon>Dikarya</taxon>
        <taxon>Basidiomycota</taxon>
        <taxon>Agaricomycotina</taxon>
        <taxon>Agaricomycetes</taxon>
        <taxon>Cantharellales</taxon>
        <taxon>Ceratobasidiaceae</taxon>
        <taxon>Rhizoctonia</taxon>
    </lineage>
</organism>
<dbReference type="GO" id="GO:0072546">
    <property type="term" value="C:EMC complex"/>
    <property type="evidence" value="ECO:0007669"/>
    <property type="project" value="InterPro"/>
</dbReference>
<dbReference type="GeneID" id="67026880"/>
<evidence type="ECO:0000256" key="7">
    <source>
        <dbReference type="ARBA" id="ARBA00023136"/>
    </source>
</evidence>
<dbReference type="RefSeq" id="XP_043176836.1">
    <property type="nucleotide sequence ID" value="XM_043324417.1"/>
</dbReference>
<keyword evidence="6 9" id="KW-1133">Transmembrane helix</keyword>
<evidence type="ECO:0000256" key="8">
    <source>
        <dbReference type="SAM" id="MobiDB-lite"/>
    </source>
</evidence>
<keyword evidence="4 9" id="KW-0812">Transmembrane</keyword>
<gene>
    <name evidence="10" type="ORF">RhiXN_04600</name>
</gene>
<dbReference type="PANTHER" id="PTHR20994:SF0">
    <property type="entry name" value="ER MEMBRANE PROTEIN COMPLEX SUBUNIT 6"/>
    <property type="match status" value="1"/>
</dbReference>